<keyword evidence="11" id="KW-0812">Transmembrane</keyword>
<feature type="non-terminal residue" evidence="12">
    <location>
        <position position="1535"/>
    </location>
</feature>
<dbReference type="InterPro" id="IPR013785">
    <property type="entry name" value="Aldolase_TIM"/>
</dbReference>
<keyword evidence="8" id="KW-0324">Glycolysis</keyword>
<dbReference type="SUPFAM" id="SSF51569">
    <property type="entry name" value="Aldolase"/>
    <property type="match status" value="1"/>
</dbReference>
<keyword evidence="13" id="KW-1185">Reference proteome</keyword>
<feature type="compositionally biased region" description="Basic and acidic residues" evidence="10">
    <location>
        <begin position="1492"/>
        <end position="1508"/>
    </location>
</feature>
<sequence length="1535" mass="160797">MAPLREGAAGQLRSAGVRARRAAARCLRAPASKAGRVQRAEHLQRRVLPGATGVPASEPPSGGVHARTAEAAALLRPGGGQPAARARRSAVQAARVPGRRLRPRCPPTAAVQRAGRCVELLSGPRAPGPADSHGPLLRAVCARGRGGAAEFSLGGLLSMACALAALSCGSRRLARAAHGLAPPRKLGAAHGGSAAVQLLASDPPPPPPSPAPVRQQAAAAGEPGPLGALSPFAPGGLQVGRRDALRLAWAAARGRNQAEGARLRRTTTTRPPTMAATAFALGAPGAAAPAGPAPWPQPAAPAAPAARAAPGRASAASGRAAALPAGLALGAAACLAAARTPAQSSAPAGAFPKLPEDVHPGVVTGKAMESLLSWAKEAKFAIPAVNCVSSSSINACLEAAREADAPIMIQFSSGGSQFYAGKALDNADFHACVAGAVAGAYHVRAMAELYGVPVILHTDHCSKALLPWMDGMLEADERYFKSHGEPLFSSHMLDLSEEPLEENIEISKRYLERMAKIDCGLEMELGITGGEEDGVDNEDANPEDLYSKPEEIWQVYESLSQVPNGSFTVAAAFGNVHGVYSPGNVKLDPEILGNAQEYISKKMDGKVGDKPVKFVFHGGSGSDLTDIRQAIEYGVIKMNIDTDTQWAYWNGVREFEAKYRPYLQSQIGSPDGADKPNKKYYDPRACMRAAEEATVQRLKQCFEDLRSTGVLGLGRPLPPSNVAGPRRGGLPAGASVGRSLGAIDSMSAPTRLRLLWVSVAAAVAAPVAPDATPTSEAEECTFFAGTTGEDSNPFEFFHVYGNGSRVQVPPQGGPGACLFPGTTCDEHDCRCTASAWAAGLYSRASVLNQVCGGAVMVVFIAAVRRSRRRRRQPDAQEAPKRGGGGREALLGQLCIYLGIGASVFCQVYIAESTQLALSVTERNSMLAADAILTPIREVFQFLEDSVSVKVGSLVGLALAGRGSTEAVSTVLSLGLAGGLVTGGCAATLASLLTLWPAAISALLAPGARSHSASVPGCSLLPDAGSIVESARGFWLLSVWTWPCVFMMLILTGFMLAVGELVCFGLATTVMAAVYLLAWSLLSPPSLLTLGGAGMLANASGLVVYLAHLATSRRLREKWGFRFRLSVGALLTAGKHDDASSSKRVLLKEGFQCMLVDLCGQLSITAGVYVAGFMGTAEMYQVSAMQAAMPGFATAYATGVAYVLKLAGAMILGSGDVAAFRRLCGQAAAAALALVTLPILVVFMWADSYALAFHFGEQACVFATALECSPIYEGMFGTRNLSGTLQRSFTAFAFAASSKCLYMLAKAALYSCLDFSFMAQASVVVLVVVFAPAMCVARLYFDSVLAVYVAMYLPTLVMAVVFAARLAVNTQRMADGKAGESRQQSAHEWVVPPALSSSAKPYGTGSNWSIFGSTETVKASAHERAAPRRKAPSTRASSRGECSTELSRDSSTQALLGRLADREAFMSMALDRELMLNRRDVVAEKRRRRAREARQDKFCSRPTSRDTHAHVHHHVHYGAGDVPPESSLPSLGDGLS</sequence>
<keyword evidence="11" id="KW-1133">Transmembrane helix</keyword>
<dbReference type="NCBIfam" id="NF006628">
    <property type="entry name" value="PRK09197.1"/>
    <property type="match status" value="1"/>
</dbReference>
<evidence type="ECO:0000256" key="2">
    <source>
        <dbReference type="ARBA" id="ARBA00001947"/>
    </source>
</evidence>
<feature type="transmembrane region" description="Helical" evidence="11">
    <location>
        <begin position="1316"/>
        <end position="1340"/>
    </location>
</feature>
<dbReference type="Pfam" id="PF01116">
    <property type="entry name" value="F_bP_aldolase"/>
    <property type="match status" value="1"/>
</dbReference>
<dbReference type="NCBIfam" id="TIGR01520">
    <property type="entry name" value="FruBisAldo_II_A"/>
    <property type="match status" value="1"/>
</dbReference>
<dbReference type="InterPro" id="IPR000771">
    <property type="entry name" value="FBA_II"/>
</dbReference>
<feature type="region of interest" description="Disordered" evidence="10">
    <location>
        <begin position="286"/>
        <end position="306"/>
    </location>
</feature>
<dbReference type="PANTHER" id="PTHR30559:SF0">
    <property type="entry name" value="FRUCTOSE-BISPHOSPHATE ALDOLASE"/>
    <property type="match status" value="1"/>
</dbReference>
<evidence type="ECO:0000256" key="8">
    <source>
        <dbReference type="ARBA" id="ARBA00023152"/>
    </source>
</evidence>
<evidence type="ECO:0000256" key="9">
    <source>
        <dbReference type="ARBA" id="ARBA00023239"/>
    </source>
</evidence>
<evidence type="ECO:0000256" key="4">
    <source>
        <dbReference type="ARBA" id="ARBA00005812"/>
    </source>
</evidence>
<dbReference type="Gene3D" id="3.20.20.70">
    <property type="entry name" value="Aldolase class I"/>
    <property type="match status" value="1"/>
</dbReference>
<dbReference type="CDD" id="cd00946">
    <property type="entry name" value="FBP_aldolase_IIA"/>
    <property type="match status" value="1"/>
</dbReference>
<keyword evidence="7" id="KW-0862">Zinc</keyword>
<evidence type="ECO:0000256" key="3">
    <source>
        <dbReference type="ARBA" id="ARBA00004714"/>
    </source>
</evidence>
<feature type="transmembrane region" description="Helical" evidence="11">
    <location>
        <begin position="1194"/>
        <end position="1214"/>
    </location>
</feature>
<feature type="transmembrane region" description="Helical" evidence="11">
    <location>
        <begin position="1152"/>
        <end position="1174"/>
    </location>
</feature>
<evidence type="ECO:0000256" key="6">
    <source>
        <dbReference type="ARBA" id="ARBA00022723"/>
    </source>
</evidence>
<feature type="region of interest" description="Disordered" evidence="10">
    <location>
        <begin position="1418"/>
        <end position="1449"/>
    </location>
</feature>
<evidence type="ECO:0000256" key="5">
    <source>
        <dbReference type="ARBA" id="ARBA00013068"/>
    </source>
</evidence>
<feature type="transmembrane region" description="Helical" evidence="11">
    <location>
        <begin position="1226"/>
        <end position="1245"/>
    </location>
</feature>
<feature type="transmembrane region" description="Helical" evidence="11">
    <location>
        <begin position="1033"/>
        <end position="1053"/>
    </location>
</feature>
<comment type="catalytic activity">
    <reaction evidence="1">
        <text>beta-D-fructose 1,6-bisphosphate = D-glyceraldehyde 3-phosphate + dihydroxyacetone phosphate</text>
        <dbReference type="Rhea" id="RHEA:14729"/>
        <dbReference type="ChEBI" id="CHEBI:32966"/>
        <dbReference type="ChEBI" id="CHEBI:57642"/>
        <dbReference type="ChEBI" id="CHEBI:59776"/>
        <dbReference type="EC" id="4.1.2.13"/>
    </reaction>
</comment>
<proteinExistence type="inferred from homology"/>
<feature type="transmembrane region" description="Helical" evidence="11">
    <location>
        <begin position="1087"/>
        <end position="1107"/>
    </location>
</feature>
<dbReference type="EC" id="4.1.2.13" evidence="5"/>
<comment type="pathway">
    <text evidence="3">Carbohydrate degradation; glycolysis; D-glyceraldehyde 3-phosphate and glycerone phosphate from D-glucose: step 4/4.</text>
</comment>
<evidence type="ECO:0000256" key="7">
    <source>
        <dbReference type="ARBA" id="ARBA00022833"/>
    </source>
</evidence>
<dbReference type="NCBIfam" id="TIGR00167">
    <property type="entry name" value="cbbA"/>
    <property type="match status" value="1"/>
</dbReference>
<feature type="transmembrane region" description="Helical" evidence="11">
    <location>
        <begin position="846"/>
        <end position="863"/>
    </location>
</feature>
<feature type="compositionally biased region" description="Low complexity" evidence="10">
    <location>
        <begin position="212"/>
        <end position="229"/>
    </location>
</feature>
<evidence type="ECO:0000256" key="10">
    <source>
        <dbReference type="SAM" id="MobiDB-lite"/>
    </source>
</evidence>
<reference evidence="12" key="1">
    <citation type="submission" date="2023-10" db="EMBL/GenBank/DDBJ databases">
        <authorList>
            <person name="Chen Y."/>
            <person name="Shah S."/>
            <person name="Dougan E. K."/>
            <person name="Thang M."/>
            <person name="Chan C."/>
        </authorList>
    </citation>
    <scope>NUCLEOTIDE SEQUENCE [LARGE SCALE GENOMIC DNA]</scope>
</reference>
<evidence type="ECO:0000313" key="12">
    <source>
        <dbReference type="EMBL" id="CAK0811315.1"/>
    </source>
</evidence>
<accession>A0ABN9QY44</accession>
<dbReference type="EMBL" id="CAUYUJ010004869">
    <property type="protein sequence ID" value="CAK0811315.1"/>
    <property type="molecule type" value="Genomic_DNA"/>
</dbReference>
<organism evidence="12 13">
    <name type="scientific">Prorocentrum cordatum</name>
    <dbReference type="NCBI Taxonomy" id="2364126"/>
    <lineage>
        <taxon>Eukaryota</taxon>
        <taxon>Sar</taxon>
        <taxon>Alveolata</taxon>
        <taxon>Dinophyceae</taxon>
        <taxon>Prorocentrales</taxon>
        <taxon>Prorocentraceae</taxon>
        <taxon>Prorocentrum</taxon>
    </lineage>
</organism>
<comment type="cofactor">
    <cofactor evidence="2">
        <name>Zn(2+)</name>
        <dbReference type="ChEBI" id="CHEBI:29105"/>
    </cofactor>
</comment>
<comment type="caution">
    <text evidence="12">The sequence shown here is derived from an EMBL/GenBank/DDBJ whole genome shotgun (WGS) entry which is preliminary data.</text>
</comment>
<feature type="transmembrane region" description="Helical" evidence="11">
    <location>
        <begin position="1284"/>
        <end position="1304"/>
    </location>
</feature>
<feature type="compositionally biased region" description="Pro residues" evidence="10">
    <location>
        <begin position="291"/>
        <end position="301"/>
    </location>
</feature>
<feature type="region of interest" description="Disordered" evidence="10">
    <location>
        <begin position="1492"/>
        <end position="1535"/>
    </location>
</feature>
<name>A0ABN9QY44_9DINO</name>
<gene>
    <name evidence="12" type="ORF">PCOR1329_LOCUS15955</name>
</gene>
<feature type="transmembrane region" description="Helical" evidence="11">
    <location>
        <begin position="1060"/>
        <end position="1081"/>
    </location>
</feature>
<keyword evidence="9" id="KW-0456">Lyase</keyword>
<evidence type="ECO:0000256" key="11">
    <source>
        <dbReference type="SAM" id="Phobius"/>
    </source>
</evidence>
<protein>
    <recommendedName>
        <fullName evidence="5">fructose-bisphosphate aldolase</fullName>
        <ecNumber evidence="5">4.1.2.13</ecNumber>
    </recommendedName>
</protein>
<keyword evidence="6" id="KW-0479">Metal-binding</keyword>
<comment type="similarity">
    <text evidence="4">Belongs to the class II fructose-bisphosphate aldolase family.</text>
</comment>
<keyword evidence="11" id="KW-0472">Membrane</keyword>
<dbReference type="PANTHER" id="PTHR30559">
    <property type="entry name" value="FRUCTOSE-BISPHOSPHATE ALDOLASE CLASS 2"/>
    <property type="match status" value="1"/>
</dbReference>
<dbReference type="Proteomes" id="UP001189429">
    <property type="component" value="Unassembled WGS sequence"/>
</dbReference>
<feature type="transmembrane region" description="Helical" evidence="11">
    <location>
        <begin position="970"/>
        <end position="995"/>
    </location>
</feature>
<feature type="compositionally biased region" description="Polar residues" evidence="10">
    <location>
        <begin position="1433"/>
        <end position="1449"/>
    </location>
</feature>
<evidence type="ECO:0000313" key="13">
    <source>
        <dbReference type="Proteomes" id="UP001189429"/>
    </source>
</evidence>
<dbReference type="PROSITE" id="PS00602">
    <property type="entry name" value="ALDOLASE_CLASS_II_1"/>
    <property type="match status" value="1"/>
</dbReference>
<evidence type="ECO:0000256" key="1">
    <source>
        <dbReference type="ARBA" id="ARBA00000441"/>
    </source>
</evidence>
<feature type="transmembrane region" description="Helical" evidence="11">
    <location>
        <begin position="1346"/>
        <end position="1367"/>
    </location>
</feature>
<dbReference type="InterPro" id="IPR006411">
    <property type="entry name" value="Fruct_bisP_bact"/>
</dbReference>
<feature type="compositionally biased region" description="Pro residues" evidence="10">
    <location>
        <begin position="202"/>
        <end position="211"/>
    </location>
</feature>
<dbReference type="PROSITE" id="PS00806">
    <property type="entry name" value="ALDOLASE_CLASS_II_2"/>
    <property type="match status" value="1"/>
</dbReference>
<feature type="region of interest" description="Disordered" evidence="10">
    <location>
        <begin position="197"/>
        <end position="233"/>
    </location>
</feature>